<feature type="transmembrane region" description="Helical" evidence="6">
    <location>
        <begin position="43"/>
        <end position="67"/>
    </location>
</feature>
<organism evidence="7 8">
    <name type="scientific">Desulforamulus aeronauticus DSM 10349</name>
    <dbReference type="NCBI Taxonomy" id="1121421"/>
    <lineage>
        <taxon>Bacteria</taxon>
        <taxon>Bacillati</taxon>
        <taxon>Bacillota</taxon>
        <taxon>Clostridia</taxon>
        <taxon>Eubacteriales</taxon>
        <taxon>Peptococcaceae</taxon>
        <taxon>Desulforamulus</taxon>
    </lineage>
</organism>
<dbReference type="Pfam" id="PF01384">
    <property type="entry name" value="PHO4"/>
    <property type="match status" value="2"/>
</dbReference>
<evidence type="ECO:0000256" key="3">
    <source>
        <dbReference type="ARBA" id="ARBA00022692"/>
    </source>
</evidence>
<keyword evidence="3 6" id="KW-0812">Transmembrane</keyword>
<dbReference type="STRING" id="1121421.SAMN02745123_02543"/>
<feature type="transmembrane region" description="Helical" evidence="6">
    <location>
        <begin position="259"/>
        <end position="286"/>
    </location>
</feature>
<feature type="transmembrane region" description="Helical" evidence="6">
    <location>
        <begin position="139"/>
        <end position="161"/>
    </location>
</feature>
<evidence type="ECO:0000256" key="1">
    <source>
        <dbReference type="ARBA" id="ARBA00004141"/>
    </source>
</evidence>
<evidence type="ECO:0000256" key="2">
    <source>
        <dbReference type="ARBA" id="ARBA00022448"/>
    </source>
</evidence>
<dbReference type="InterPro" id="IPR001204">
    <property type="entry name" value="Phos_transporter"/>
</dbReference>
<dbReference type="Proteomes" id="UP000183997">
    <property type="component" value="Unassembled WGS sequence"/>
</dbReference>
<sequence>MDQHIIIIAVVILALSFDFINGFHDTANSIATAISTKALKPAYAIMLAASMNLLGALVFTGVAKTVGGKVANPANIEHGVYVVATALVAAIIWNLFTWYYGIPSSSSHALIGSLAGAVIAAAGISAVNLAGFLSIIESLILSPLLAFTVGYIIMSIIRVIFANFSPHKINTKFRSLQILTAAFQSFSHGTNDAQKTMGIITFALVAGGYQSSVEIQTWVKVSAAVAMALGTSVGGWRIIKTIGTKIIKFEPASGFAADLSSALVIISATLIQLPVSTTHVISSAIMGVGSAKRFSSVQWGTAITMVSAWVITLPVTMVLAGFTFLIVKFLFL</sequence>
<dbReference type="GO" id="GO:0035435">
    <property type="term" value="P:phosphate ion transmembrane transport"/>
    <property type="evidence" value="ECO:0007669"/>
    <property type="project" value="TreeGrafter"/>
</dbReference>
<comment type="subcellular location">
    <subcellularLocation>
        <location evidence="1">Membrane</location>
        <topology evidence="1">Multi-pass membrane protein</topology>
    </subcellularLocation>
</comment>
<protein>
    <submittedName>
        <fullName evidence="7">Inorganic phosphate transporter, PiT family</fullName>
    </submittedName>
</protein>
<evidence type="ECO:0000313" key="7">
    <source>
        <dbReference type="EMBL" id="SHK62676.1"/>
    </source>
</evidence>
<gene>
    <name evidence="7" type="ORF">SAMN02745123_02543</name>
</gene>
<dbReference type="GO" id="GO:0016020">
    <property type="term" value="C:membrane"/>
    <property type="evidence" value="ECO:0007669"/>
    <property type="project" value="UniProtKB-SubCell"/>
</dbReference>
<keyword evidence="2" id="KW-0813">Transport</keyword>
<dbReference type="RefSeq" id="WP_072914935.1">
    <property type="nucleotide sequence ID" value="NZ_FRAR01000018.1"/>
</dbReference>
<name>A0A1M6U0E1_9FIRM</name>
<keyword evidence="5 6" id="KW-0472">Membrane</keyword>
<feature type="transmembrane region" description="Helical" evidence="6">
    <location>
        <begin position="306"/>
        <end position="331"/>
    </location>
</feature>
<evidence type="ECO:0000256" key="5">
    <source>
        <dbReference type="ARBA" id="ARBA00023136"/>
    </source>
</evidence>
<accession>A0A1M6U0E1</accession>
<dbReference type="EMBL" id="FRAR01000018">
    <property type="protein sequence ID" value="SHK62676.1"/>
    <property type="molecule type" value="Genomic_DNA"/>
</dbReference>
<feature type="transmembrane region" description="Helical" evidence="6">
    <location>
        <begin position="107"/>
        <end position="127"/>
    </location>
</feature>
<evidence type="ECO:0000256" key="4">
    <source>
        <dbReference type="ARBA" id="ARBA00022989"/>
    </source>
</evidence>
<proteinExistence type="predicted"/>
<feature type="transmembrane region" description="Helical" evidence="6">
    <location>
        <begin position="79"/>
        <end position="101"/>
    </location>
</feature>
<dbReference type="PANTHER" id="PTHR11101:SF80">
    <property type="entry name" value="PHOSPHATE TRANSPORTER"/>
    <property type="match status" value="1"/>
</dbReference>
<dbReference type="GO" id="GO:0005315">
    <property type="term" value="F:phosphate transmembrane transporter activity"/>
    <property type="evidence" value="ECO:0007669"/>
    <property type="project" value="InterPro"/>
</dbReference>
<keyword evidence="4 6" id="KW-1133">Transmembrane helix</keyword>
<evidence type="ECO:0000313" key="8">
    <source>
        <dbReference type="Proteomes" id="UP000183997"/>
    </source>
</evidence>
<evidence type="ECO:0000256" key="6">
    <source>
        <dbReference type="SAM" id="Phobius"/>
    </source>
</evidence>
<reference evidence="8" key="1">
    <citation type="submission" date="2016-11" db="EMBL/GenBank/DDBJ databases">
        <authorList>
            <person name="Varghese N."/>
            <person name="Submissions S."/>
        </authorList>
    </citation>
    <scope>NUCLEOTIDE SEQUENCE [LARGE SCALE GENOMIC DNA]</scope>
    <source>
        <strain evidence="8">DSM 10349</strain>
    </source>
</reference>
<keyword evidence="8" id="KW-1185">Reference proteome</keyword>
<feature type="transmembrane region" description="Helical" evidence="6">
    <location>
        <begin position="218"/>
        <end position="239"/>
    </location>
</feature>
<dbReference type="PANTHER" id="PTHR11101">
    <property type="entry name" value="PHOSPHATE TRANSPORTER"/>
    <property type="match status" value="1"/>
</dbReference>
<dbReference type="AlphaFoldDB" id="A0A1M6U0E1"/>
<dbReference type="OrthoDB" id="9779554at2"/>